<proteinExistence type="predicted"/>
<sequence length="79" mass="8616">MTRSFPSLVKTSWGFSSMMKTISAGVIFGASFPFSGKVIFVPFFQPGFTSIVKISSTCETLPLVSIISLEIFIFLVTPL</sequence>
<dbReference type="EMBL" id="GBRH01272880">
    <property type="protein sequence ID" value="JAD25015.1"/>
    <property type="molecule type" value="Transcribed_RNA"/>
</dbReference>
<name>A0A0A8YHP1_ARUDO</name>
<evidence type="ECO:0000313" key="1">
    <source>
        <dbReference type="EMBL" id="JAD25015.1"/>
    </source>
</evidence>
<reference evidence="1" key="1">
    <citation type="submission" date="2014-09" db="EMBL/GenBank/DDBJ databases">
        <authorList>
            <person name="Magalhaes I.L.F."/>
            <person name="Oliveira U."/>
            <person name="Santos F.R."/>
            <person name="Vidigal T.H.D.A."/>
            <person name="Brescovit A.D."/>
            <person name="Santos A.J."/>
        </authorList>
    </citation>
    <scope>NUCLEOTIDE SEQUENCE</scope>
    <source>
        <tissue evidence="1">Shoot tissue taken approximately 20 cm above the soil surface</tissue>
    </source>
</reference>
<protein>
    <submittedName>
        <fullName evidence="1">Uncharacterized protein</fullName>
    </submittedName>
</protein>
<organism evidence="1">
    <name type="scientific">Arundo donax</name>
    <name type="common">Giant reed</name>
    <name type="synonym">Donax arundinaceus</name>
    <dbReference type="NCBI Taxonomy" id="35708"/>
    <lineage>
        <taxon>Eukaryota</taxon>
        <taxon>Viridiplantae</taxon>
        <taxon>Streptophyta</taxon>
        <taxon>Embryophyta</taxon>
        <taxon>Tracheophyta</taxon>
        <taxon>Spermatophyta</taxon>
        <taxon>Magnoliopsida</taxon>
        <taxon>Liliopsida</taxon>
        <taxon>Poales</taxon>
        <taxon>Poaceae</taxon>
        <taxon>PACMAD clade</taxon>
        <taxon>Arundinoideae</taxon>
        <taxon>Arundineae</taxon>
        <taxon>Arundo</taxon>
    </lineage>
</organism>
<accession>A0A0A8YHP1</accession>
<dbReference type="AlphaFoldDB" id="A0A0A8YHP1"/>
<reference evidence="1" key="2">
    <citation type="journal article" date="2015" name="Data Brief">
        <title>Shoot transcriptome of the giant reed, Arundo donax.</title>
        <authorList>
            <person name="Barrero R.A."/>
            <person name="Guerrero F.D."/>
            <person name="Moolhuijzen P."/>
            <person name="Goolsby J.A."/>
            <person name="Tidwell J."/>
            <person name="Bellgard S.E."/>
            <person name="Bellgard M.I."/>
        </authorList>
    </citation>
    <scope>NUCLEOTIDE SEQUENCE</scope>
    <source>
        <tissue evidence="1">Shoot tissue taken approximately 20 cm above the soil surface</tissue>
    </source>
</reference>